<feature type="region of interest" description="Disordered" evidence="1">
    <location>
        <begin position="135"/>
        <end position="165"/>
    </location>
</feature>
<feature type="compositionally biased region" description="Gly residues" evidence="1">
    <location>
        <begin position="155"/>
        <end position="165"/>
    </location>
</feature>
<sequence>MEKEVLRLNTMDLHILWTLLIGGVVADPGRLGEFLVLMVLLPFITKTWNQSIMWLPMNNMKVWPTSNNPIVKSPKIRKLSGRPGKVRIRKAVESRKIGKLSKRGPVMTCSKCGTQATESVRGKGTGRATREIASGRGVPAQSHGNATNTETINGRGTGTCTGRGAGSWREMALERYVNEGISRGRGMTQHSQISSEANCSGGGLGRGKRPVEHEDTSGVQTRPFKMPIMVGVGIYQAKDGFTTLNPGLPSRRVINTGTKVTKRADVVPGDIGYTRVRGFK</sequence>
<feature type="compositionally biased region" description="Polar residues" evidence="1">
    <location>
        <begin position="188"/>
        <end position="198"/>
    </location>
</feature>
<comment type="caution">
    <text evidence="2">The sequence shown here is derived from an EMBL/GenBank/DDBJ whole genome shotgun (WGS) entry which is preliminary data.</text>
</comment>
<protein>
    <submittedName>
        <fullName evidence="2">Uncharacterized protein</fullName>
    </submittedName>
</protein>
<accession>A0A6N2CJ86</accession>
<reference evidence="2" key="1">
    <citation type="submission" date="2019-05" db="EMBL/GenBank/DDBJ databases">
        <title>The de novo reference genome and transcriptome assemblies of the wild tomato species Solanum chilense.</title>
        <authorList>
            <person name="Stam R."/>
            <person name="Nosenko T."/>
            <person name="Hoerger A.C."/>
            <person name="Stephan W."/>
            <person name="Seidel M.A."/>
            <person name="Kuhn J.M.M."/>
            <person name="Haberer G."/>
            <person name="Tellier A."/>
        </authorList>
    </citation>
    <scope>NUCLEOTIDE SEQUENCE</scope>
    <source>
        <tissue evidence="2">Mature leaves</tissue>
    </source>
</reference>
<feature type="compositionally biased region" description="Polar residues" evidence="1">
    <location>
        <begin position="142"/>
        <end position="152"/>
    </location>
</feature>
<evidence type="ECO:0000256" key="1">
    <source>
        <dbReference type="SAM" id="MobiDB-lite"/>
    </source>
</evidence>
<dbReference type="EMBL" id="RXGB01000048">
    <property type="protein sequence ID" value="TMX05481.1"/>
    <property type="molecule type" value="Genomic_DNA"/>
</dbReference>
<evidence type="ECO:0000313" key="2">
    <source>
        <dbReference type="EMBL" id="TMX05481.1"/>
    </source>
</evidence>
<organism evidence="2">
    <name type="scientific">Solanum chilense</name>
    <name type="common">Tomato</name>
    <name type="synonym">Lycopersicon chilense</name>
    <dbReference type="NCBI Taxonomy" id="4083"/>
    <lineage>
        <taxon>Eukaryota</taxon>
        <taxon>Viridiplantae</taxon>
        <taxon>Streptophyta</taxon>
        <taxon>Embryophyta</taxon>
        <taxon>Tracheophyta</taxon>
        <taxon>Spermatophyta</taxon>
        <taxon>Magnoliopsida</taxon>
        <taxon>eudicotyledons</taxon>
        <taxon>Gunneridae</taxon>
        <taxon>Pentapetalae</taxon>
        <taxon>asterids</taxon>
        <taxon>lamiids</taxon>
        <taxon>Solanales</taxon>
        <taxon>Solanaceae</taxon>
        <taxon>Solanoideae</taxon>
        <taxon>Solaneae</taxon>
        <taxon>Solanum</taxon>
        <taxon>Solanum subgen. Lycopersicon</taxon>
    </lineage>
</organism>
<dbReference type="AlphaFoldDB" id="A0A6N2CJ86"/>
<feature type="region of interest" description="Disordered" evidence="1">
    <location>
        <begin position="186"/>
        <end position="218"/>
    </location>
</feature>
<name>A0A6N2CJ86_SOLCI</name>
<gene>
    <name evidence="2" type="ORF">EJD97_017892</name>
</gene>
<proteinExistence type="predicted"/>